<dbReference type="Proteomes" id="UP001497680">
    <property type="component" value="Unassembled WGS sequence"/>
</dbReference>
<evidence type="ECO:0000313" key="2">
    <source>
        <dbReference type="Proteomes" id="UP001497680"/>
    </source>
</evidence>
<reference evidence="1 2" key="1">
    <citation type="journal article" date="2022" name="New Phytol.">
        <title>Ecological generalism drives hyperdiversity of secondary metabolite gene clusters in xylarialean endophytes.</title>
        <authorList>
            <person name="Franco M.E.E."/>
            <person name="Wisecaver J.H."/>
            <person name="Arnold A.E."/>
            <person name="Ju Y.M."/>
            <person name="Slot J.C."/>
            <person name="Ahrendt S."/>
            <person name="Moore L.P."/>
            <person name="Eastman K.E."/>
            <person name="Scott K."/>
            <person name="Konkel Z."/>
            <person name="Mondo S.J."/>
            <person name="Kuo A."/>
            <person name="Hayes R.D."/>
            <person name="Haridas S."/>
            <person name="Andreopoulos B."/>
            <person name="Riley R."/>
            <person name="LaButti K."/>
            <person name="Pangilinan J."/>
            <person name="Lipzen A."/>
            <person name="Amirebrahimi M."/>
            <person name="Yan J."/>
            <person name="Adam C."/>
            <person name="Keymanesh K."/>
            <person name="Ng V."/>
            <person name="Louie K."/>
            <person name="Northen T."/>
            <person name="Drula E."/>
            <person name="Henrissat B."/>
            <person name="Hsieh H.M."/>
            <person name="Youens-Clark K."/>
            <person name="Lutzoni F."/>
            <person name="Miadlikowska J."/>
            <person name="Eastwood D.C."/>
            <person name="Hamelin R.C."/>
            <person name="Grigoriev I.V."/>
            <person name="U'Ren J.M."/>
        </authorList>
    </citation>
    <scope>NUCLEOTIDE SEQUENCE [LARGE SCALE GENOMIC DNA]</scope>
    <source>
        <strain evidence="1 2">ER1909</strain>
    </source>
</reference>
<accession>A0ACC0DFI1</accession>
<evidence type="ECO:0000313" key="1">
    <source>
        <dbReference type="EMBL" id="KAI6091424.1"/>
    </source>
</evidence>
<protein>
    <submittedName>
        <fullName evidence="1">Uncharacterized protein</fullName>
    </submittedName>
</protein>
<keyword evidence="2" id="KW-1185">Reference proteome</keyword>
<sequence>MNMAEVFRSDGSPPLPGTGHDSVSSKKHVEGDAKTPAEAPAETDQKPTLSLEKISQSHPDFASNLLTFLKKLAPWQGIMPPALAKDMRDIENIAQSLNSIKKAPVSQWSCQVAKFSMKQYARDIWHHKGSVPPAIQAYYTSLDTFSSTIKYEDRGGVMADLSNDRPLPERVQINSHMILSELKAIISIPVMAYPILIPPPYKILLQAQPGVSRRLSELREELSVVDSCSHRAEEVKSLSLSDVTSKTSKDDLEAPESSKDTKSRETETKLDDHSEANKTQEKRLRLSTSIFQLECLDDFVRTELKDVIGLRERIESGALESIDFSDLWHLFKPGDTVISTENGYEQLYTVYSITGGQIQTRARTLREVQFHDPNEPVEDASEKLLRNEAYGIGTWTTLRIDCYYMCFNGAKVGPIRALKRIKHYAGQRKVTELPIYPAHYHSDGDLLLKRMEERGRKHLSSTGHQSYDGLSVPPRTDSLSPSAQQIQPISHKKYSEFQEDIQADVFVDFTQFYQDTPSQKPRLGSLPKSLPDTIESEESFPESKFNYRRLSGHKIDVKLFNDFMTVNRSNLELVKSECALERADYLRLLPHAVPGYSFQARKWFYLDIDLVKPIDQWYTARESSFQDLVIPERFRTLLVGLVENHASRLQRQQAKRKNLGETLSNTHIQFDLVRGKGQGLIILLHGPPGSGKTSTAETIAAYTQRPLYSITCGDLGLRPGEAEGSLEEHMKKADKWGCVLLLDEADVFLMQRNWQNMERNALVSIFLRQLEYYSGILFLTTNRPGVLDEAFLSRIHISLKYPTIDLESTKVMWNNIMNKVERDNETSEIKVTFDRESLLDFAEKHYRRGQRTGKTWNGRQIRNAFQTALGLSHHQRLSMLRKKGITLEDAATSGKKRLMEVKLTKANFRSIAQTSREFEDYIRSLRGNDSDIAREMEVRDDYYENDATVAVKDYRMLPQGGRADSYEPKPLQTRSGSFKGKQVHHGKSRQRESKNHDDEDDDDSNESEEIDTDDDGLSE</sequence>
<gene>
    <name evidence="1" type="ORF">F4821DRAFT_201514</name>
</gene>
<name>A0ACC0DFI1_9PEZI</name>
<comment type="caution">
    <text evidence="1">The sequence shown here is derived from an EMBL/GenBank/DDBJ whole genome shotgun (WGS) entry which is preliminary data.</text>
</comment>
<organism evidence="1 2">
    <name type="scientific">Hypoxylon rubiginosum</name>
    <dbReference type="NCBI Taxonomy" id="110542"/>
    <lineage>
        <taxon>Eukaryota</taxon>
        <taxon>Fungi</taxon>
        <taxon>Dikarya</taxon>
        <taxon>Ascomycota</taxon>
        <taxon>Pezizomycotina</taxon>
        <taxon>Sordariomycetes</taxon>
        <taxon>Xylariomycetidae</taxon>
        <taxon>Xylariales</taxon>
        <taxon>Hypoxylaceae</taxon>
        <taxon>Hypoxylon</taxon>
    </lineage>
</organism>
<dbReference type="EMBL" id="MU394287">
    <property type="protein sequence ID" value="KAI6091424.1"/>
    <property type="molecule type" value="Genomic_DNA"/>
</dbReference>
<proteinExistence type="predicted"/>